<dbReference type="PANTHER" id="PTHR42919:SF8">
    <property type="entry name" value="N-ALPHA-ACETYLTRANSFERASE 50"/>
    <property type="match status" value="1"/>
</dbReference>
<evidence type="ECO:0000313" key="5">
    <source>
        <dbReference type="Proteomes" id="UP000248553"/>
    </source>
</evidence>
<dbReference type="Pfam" id="PF00583">
    <property type="entry name" value="Acetyltransf_1"/>
    <property type="match status" value="1"/>
</dbReference>
<evidence type="ECO:0000259" key="3">
    <source>
        <dbReference type="PROSITE" id="PS51186"/>
    </source>
</evidence>
<keyword evidence="2" id="KW-0012">Acyltransferase</keyword>
<dbReference type="PANTHER" id="PTHR42919">
    <property type="entry name" value="N-ALPHA-ACETYLTRANSFERASE"/>
    <property type="match status" value="1"/>
</dbReference>
<evidence type="ECO:0000256" key="1">
    <source>
        <dbReference type="ARBA" id="ARBA00022679"/>
    </source>
</evidence>
<name>A0A328BD10_9BACT</name>
<dbReference type="EMBL" id="QHKM01000006">
    <property type="protein sequence ID" value="RAK64555.1"/>
    <property type="molecule type" value="Genomic_DNA"/>
</dbReference>
<dbReference type="Proteomes" id="UP000248553">
    <property type="component" value="Unassembled WGS sequence"/>
</dbReference>
<proteinExistence type="predicted"/>
<reference evidence="5" key="1">
    <citation type="submission" date="2018-05" db="EMBL/GenBank/DDBJ databases">
        <authorList>
            <person name="Nie L."/>
        </authorList>
    </citation>
    <scope>NUCLEOTIDE SEQUENCE [LARGE SCALE GENOMIC DNA]</scope>
    <source>
        <strain evidence="5">NL</strain>
    </source>
</reference>
<dbReference type="RefSeq" id="WP_111479493.1">
    <property type="nucleotide sequence ID" value="NZ_QHKM01000006.1"/>
</dbReference>
<dbReference type="GO" id="GO:0016747">
    <property type="term" value="F:acyltransferase activity, transferring groups other than amino-acyl groups"/>
    <property type="evidence" value="ECO:0007669"/>
    <property type="project" value="InterPro"/>
</dbReference>
<comment type="caution">
    <text evidence="4">The sequence shown here is derived from an EMBL/GenBank/DDBJ whole genome shotgun (WGS) entry which is preliminary data.</text>
</comment>
<keyword evidence="1 4" id="KW-0808">Transferase</keyword>
<sequence>MNQLVIKLATLRDVDQLQRISRQTFYETFAASNSAENMARYLEEGLAREKLATELQNPHSAFYFAELDNTVVGYLKVNTGPAQTELQEVEALEIERIYVLQAYQGQHVGQRLYDRALQLAAQARAHYVWLGVWEGNPRAIGFYQKNGFVAFGRHVFVLGDDAQTDILMKRVLPGSA</sequence>
<gene>
    <name evidence="4" type="ORF">DLM85_17825</name>
</gene>
<keyword evidence="5" id="KW-1185">Reference proteome</keyword>
<feature type="domain" description="N-acetyltransferase" evidence="3">
    <location>
        <begin position="4"/>
        <end position="173"/>
    </location>
</feature>
<dbReference type="InterPro" id="IPR016181">
    <property type="entry name" value="Acyl_CoA_acyltransferase"/>
</dbReference>
<dbReference type="CDD" id="cd04301">
    <property type="entry name" value="NAT_SF"/>
    <property type="match status" value="1"/>
</dbReference>
<evidence type="ECO:0000313" key="4">
    <source>
        <dbReference type="EMBL" id="RAK64555.1"/>
    </source>
</evidence>
<dbReference type="InterPro" id="IPR051556">
    <property type="entry name" value="N-term/lysine_N-AcTrnsfr"/>
</dbReference>
<dbReference type="InterPro" id="IPR000182">
    <property type="entry name" value="GNAT_dom"/>
</dbReference>
<dbReference type="PROSITE" id="PS51186">
    <property type="entry name" value="GNAT"/>
    <property type="match status" value="1"/>
</dbReference>
<dbReference type="Gene3D" id="3.40.630.30">
    <property type="match status" value="1"/>
</dbReference>
<dbReference type="AlphaFoldDB" id="A0A328BD10"/>
<organism evidence="4 5">
    <name type="scientific">Hymenobacter edaphi</name>
    <dbReference type="NCBI Taxonomy" id="2211146"/>
    <lineage>
        <taxon>Bacteria</taxon>
        <taxon>Pseudomonadati</taxon>
        <taxon>Bacteroidota</taxon>
        <taxon>Cytophagia</taxon>
        <taxon>Cytophagales</taxon>
        <taxon>Hymenobacteraceae</taxon>
        <taxon>Hymenobacter</taxon>
    </lineage>
</organism>
<accession>A0A328BD10</accession>
<evidence type="ECO:0000256" key="2">
    <source>
        <dbReference type="ARBA" id="ARBA00023315"/>
    </source>
</evidence>
<dbReference type="SUPFAM" id="SSF55729">
    <property type="entry name" value="Acyl-CoA N-acyltransferases (Nat)"/>
    <property type="match status" value="1"/>
</dbReference>
<protein>
    <submittedName>
        <fullName evidence="4">GNAT family N-acetyltransferase</fullName>
    </submittedName>
</protein>
<dbReference type="OrthoDB" id="7205533at2"/>